<dbReference type="InterPro" id="IPR050382">
    <property type="entry name" value="MFS_Na/Anion_cotransporter"/>
</dbReference>
<gene>
    <name evidence="8" type="ORF">AOG54_05975</name>
    <name evidence="7" type="ORF">SE19_04725</name>
</gene>
<evidence type="ECO:0000259" key="6">
    <source>
        <dbReference type="PROSITE" id="PS50850"/>
    </source>
</evidence>
<dbReference type="PANTHER" id="PTHR11662">
    <property type="entry name" value="SOLUTE CARRIER FAMILY 17"/>
    <property type="match status" value="1"/>
</dbReference>
<dbReference type="InterPro" id="IPR020846">
    <property type="entry name" value="MFS_dom"/>
</dbReference>
<evidence type="ECO:0000256" key="3">
    <source>
        <dbReference type="ARBA" id="ARBA00022989"/>
    </source>
</evidence>
<keyword evidence="4 5" id="KW-0472">Membrane</keyword>
<dbReference type="SUPFAM" id="SSF103473">
    <property type="entry name" value="MFS general substrate transporter"/>
    <property type="match status" value="1"/>
</dbReference>
<dbReference type="PATRIC" id="fig|507754.4.peg.1905"/>
<dbReference type="OrthoDB" id="29061at2157"/>
<dbReference type="Gene3D" id="1.20.1250.20">
    <property type="entry name" value="MFS general substrate transporter like domains"/>
    <property type="match status" value="2"/>
</dbReference>
<evidence type="ECO:0000256" key="2">
    <source>
        <dbReference type="ARBA" id="ARBA00022692"/>
    </source>
</evidence>
<dbReference type="GO" id="GO:0022857">
    <property type="term" value="F:transmembrane transporter activity"/>
    <property type="evidence" value="ECO:0007669"/>
    <property type="project" value="InterPro"/>
</dbReference>
<name>A0A0Q0VRY7_9ARCH</name>
<feature type="domain" description="Major facilitator superfamily (MFS) profile" evidence="6">
    <location>
        <begin position="10"/>
        <end position="419"/>
    </location>
</feature>
<feature type="transmembrane region" description="Helical" evidence="5">
    <location>
        <begin position="76"/>
        <end position="102"/>
    </location>
</feature>
<evidence type="ECO:0000313" key="10">
    <source>
        <dbReference type="Proteomes" id="UP000050515"/>
    </source>
</evidence>
<evidence type="ECO:0000256" key="1">
    <source>
        <dbReference type="ARBA" id="ARBA00004141"/>
    </source>
</evidence>
<dbReference type="Proteomes" id="UP000050515">
    <property type="component" value="Unassembled WGS sequence"/>
</dbReference>
<feature type="transmembrane region" description="Helical" evidence="5">
    <location>
        <begin position="237"/>
        <end position="257"/>
    </location>
</feature>
<keyword evidence="9" id="KW-1185">Reference proteome</keyword>
<feature type="transmembrane region" description="Helical" evidence="5">
    <location>
        <begin position="166"/>
        <end position="189"/>
    </location>
</feature>
<dbReference type="PANTHER" id="PTHR11662:SF399">
    <property type="entry name" value="FI19708P1-RELATED"/>
    <property type="match status" value="1"/>
</dbReference>
<dbReference type="InterPro" id="IPR011701">
    <property type="entry name" value="MFS"/>
</dbReference>
<feature type="transmembrane region" description="Helical" evidence="5">
    <location>
        <begin position="365"/>
        <end position="387"/>
    </location>
</feature>
<evidence type="ECO:0000313" key="7">
    <source>
        <dbReference type="EMBL" id="KPV46626.1"/>
    </source>
</evidence>
<evidence type="ECO:0000256" key="5">
    <source>
        <dbReference type="SAM" id="Phobius"/>
    </source>
</evidence>
<comment type="caution">
    <text evidence="8">The sequence shown here is derived from an EMBL/GenBank/DDBJ whole genome shotgun (WGS) entry which is preliminary data.</text>
</comment>
<dbReference type="Pfam" id="PF07690">
    <property type="entry name" value="MFS_1"/>
    <property type="match status" value="1"/>
</dbReference>
<feature type="transmembrane region" description="Helical" evidence="5">
    <location>
        <begin position="141"/>
        <end position="160"/>
    </location>
</feature>
<accession>A0A0Q0VRY7</accession>
<dbReference type="GO" id="GO:0016020">
    <property type="term" value="C:membrane"/>
    <property type="evidence" value="ECO:0007669"/>
    <property type="project" value="UniProtKB-SubCell"/>
</dbReference>
<dbReference type="EMBL" id="LKBG01000262">
    <property type="protein sequence ID" value="KQB34017.1"/>
    <property type="molecule type" value="Genomic_DNA"/>
</dbReference>
<protein>
    <submittedName>
        <fullName evidence="8">MFS transporter</fullName>
    </submittedName>
</protein>
<dbReference type="Proteomes" id="UP000050320">
    <property type="component" value="Unassembled WGS sequence"/>
</dbReference>
<feature type="transmembrane region" description="Helical" evidence="5">
    <location>
        <begin position="328"/>
        <end position="353"/>
    </location>
</feature>
<dbReference type="EMBL" id="LJCQ01000207">
    <property type="protein sequence ID" value="KPV46626.1"/>
    <property type="molecule type" value="Genomic_DNA"/>
</dbReference>
<keyword evidence="2 5" id="KW-0812">Transmembrane</keyword>
<organism evidence="8 9">
    <name type="scientific">Acidiplasma aeolicum</name>
    <dbReference type="NCBI Taxonomy" id="507754"/>
    <lineage>
        <taxon>Archaea</taxon>
        <taxon>Methanobacteriati</taxon>
        <taxon>Thermoplasmatota</taxon>
        <taxon>Thermoplasmata</taxon>
        <taxon>Thermoplasmatales</taxon>
        <taxon>Ferroplasmaceae</taxon>
        <taxon>Acidiplasma</taxon>
    </lineage>
</organism>
<comment type="subcellular location">
    <subcellularLocation>
        <location evidence="1">Membrane</location>
        <topology evidence="1">Multi-pass membrane protein</topology>
    </subcellularLocation>
</comment>
<evidence type="ECO:0000313" key="9">
    <source>
        <dbReference type="Proteomes" id="UP000050320"/>
    </source>
</evidence>
<evidence type="ECO:0000256" key="4">
    <source>
        <dbReference type="ARBA" id="ARBA00023136"/>
    </source>
</evidence>
<reference evidence="7 10" key="1">
    <citation type="submission" date="2015-09" db="EMBL/GenBank/DDBJ databases">
        <title>Draft genome sequence of Acidiplasma aeolicum DSM 18409.</title>
        <authorList>
            <person name="Hemp J."/>
        </authorList>
    </citation>
    <scope>NUCLEOTIDE SEQUENCE [LARGE SCALE GENOMIC DNA]</scope>
    <source>
        <strain evidence="7 10">V</strain>
    </source>
</reference>
<feature type="transmembrane region" description="Helical" evidence="5">
    <location>
        <begin position="269"/>
        <end position="291"/>
    </location>
</feature>
<dbReference type="PROSITE" id="PS50850">
    <property type="entry name" value="MFS"/>
    <property type="match status" value="1"/>
</dbReference>
<feature type="transmembrane region" description="Helical" evidence="5">
    <location>
        <begin position="44"/>
        <end position="64"/>
    </location>
</feature>
<reference evidence="8 9" key="2">
    <citation type="submission" date="2015-09" db="EMBL/GenBank/DDBJ databases">
        <title>Heavy metals and arsenic resistance mechanisms in polyextremophilic archaea of the family Ferroplasmaceae.</title>
        <authorList>
            <person name="Bulaev A.G."/>
            <person name="Kanygina A.V."/>
        </authorList>
    </citation>
    <scope>NUCLEOTIDE SEQUENCE [LARGE SCALE GENOMIC DNA]</scope>
    <source>
        <strain evidence="8 9">VT</strain>
    </source>
</reference>
<feature type="transmembrane region" description="Helical" evidence="5">
    <location>
        <begin position="393"/>
        <end position="411"/>
    </location>
</feature>
<sequence length="423" mass="46856">MLGGHLRWTVILFAFGIITFDYIDRGIVSTALPILTSEFNLNPYFQALVGDGFTYGYLIMNPVVGYFLDRFGAKKVFAYSGTGWGIVQLTAAGAFSGIYLVINRILLGIGEAVGFPGITKITAEWMTKSEKARSGTIGDSGVNAGVVLGTLLLLALTYVVNNNLAWRLAFIISGGLTIFLILLLAYFLYDSPEKDPRISREELNYIIKNRDDIKEQKKLPVRSWLVTRDYWGTMMGLGAQAGIFFGLLTWLPLYLFYARHQSLNLTLGYTALVWGMGFIGEIIGGFIVDYLNRSYGPNRGMKVGFSVSSLGVTFGILATIYATSAFEAVLILAITFFLLRWSGIQWAVSSFIVPRTYAGQWGGHIGFWETLWGIIIPLVFGATVAVTKAYTEGMFIFVFIGIIYFLGAVVVTRYKKLKSYNVD</sequence>
<dbReference type="AlphaFoldDB" id="A0A0Q0VRY7"/>
<dbReference type="InterPro" id="IPR036259">
    <property type="entry name" value="MFS_trans_sf"/>
</dbReference>
<keyword evidence="3 5" id="KW-1133">Transmembrane helix</keyword>
<proteinExistence type="predicted"/>
<evidence type="ECO:0000313" key="8">
    <source>
        <dbReference type="EMBL" id="KQB34017.1"/>
    </source>
</evidence>